<keyword evidence="5" id="KW-0472">Membrane</keyword>
<dbReference type="InterPro" id="IPR028082">
    <property type="entry name" value="Peripla_BP_I"/>
</dbReference>
<evidence type="ECO:0000256" key="3">
    <source>
        <dbReference type="ARBA" id="ARBA00022475"/>
    </source>
</evidence>
<evidence type="ECO:0000313" key="10">
    <source>
        <dbReference type="Proteomes" id="UP001165667"/>
    </source>
</evidence>
<reference evidence="9" key="1">
    <citation type="submission" date="2022-05" db="EMBL/GenBank/DDBJ databases">
        <authorList>
            <person name="Pankratov T."/>
        </authorList>
    </citation>
    <scope>NUCLEOTIDE SEQUENCE</scope>
    <source>
        <strain evidence="9">BP6-180914</strain>
    </source>
</reference>
<evidence type="ECO:0000256" key="6">
    <source>
        <dbReference type="ARBA" id="ARBA00023288"/>
    </source>
</evidence>
<evidence type="ECO:0000313" key="9">
    <source>
        <dbReference type="EMBL" id="MCW6510606.1"/>
    </source>
</evidence>
<dbReference type="InterPro" id="IPR050957">
    <property type="entry name" value="BMP_lipoprotein"/>
</dbReference>
<keyword evidence="4 7" id="KW-0732">Signal</keyword>
<dbReference type="RefSeq" id="WP_282586977.1">
    <property type="nucleotide sequence ID" value="NZ_JAMOIM010000016.1"/>
</dbReference>
<dbReference type="Gene3D" id="3.40.50.2300">
    <property type="match status" value="2"/>
</dbReference>
<dbReference type="PANTHER" id="PTHR34296">
    <property type="entry name" value="TRANSCRIPTIONAL ACTIVATOR PROTEIN MED"/>
    <property type="match status" value="1"/>
</dbReference>
<dbReference type="Proteomes" id="UP001165667">
    <property type="component" value="Unassembled WGS sequence"/>
</dbReference>
<dbReference type="EMBL" id="JAMOIM010000016">
    <property type="protein sequence ID" value="MCW6510606.1"/>
    <property type="molecule type" value="Genomic_DNA"/>
</dbReference>
<comment type="caution">
    <text evidence="9">The sequence shown here is derived from an EMBL/GenBank/DDBJ whole genome shotgun (WGS) entry which is preliminary data.</text>
</comment>
<keyword evidence="10" id="KW-1185">Reference proteome</keyword>
<gene>
    <name evidence="9" type="ORF">M8523_21545</name>
</gene>
<dbReference type="SUPFAM" id="SSF53822">
    <property type="entry name" value="Periplasmic binding protein-like I"/>
    <property type="match status" value="1"/>
</dbReference>
<dbReference type="AlphaFoldDB" id="A0AA42CLN5"/>
<keyword evidence="3" id="KW-1003">Cell membrane</keyword>
<evidence type="ECO:0000259" key="8">
    <source>
        <dbReference type="Pfam" id="PF02608"/>
    </source>
</evidence>
<accession>A0AA42CLN5</accession>
<dbReference type="Pfam" id="PF02608">
    <property type="entry name" value="Bmp"/>
    <property type="match status" value="1"/>
</dbReference>
<dbReference type="InterPro" id="IPR003760">
    <property type="entry name" value="PnrA-like"/>
</dbReference>
<protein>
    <submittedName>
        <fullName evidence="9">BMP family ABC transporter substrate-binding protein</fullName>
    </submittedName>
</protein>
<dbReference type="CDD" id="cd19964">
    <property type="entry name" value="PBP1_BMP-like"/>
    <property type="match status" value="1"/>
</dbReference>
<feature type="signal peptide" evidence="7">
    <location>
        <begin position="1"/>
        <end position="26"/>
    </location>
</feature>
<evidence type="ECO:0000256" key="1">
    <source>
        <dbReference type="ARBA" id="ARBA00004193"/>
    </source>
</evidence>
<comment type="similarity">
    <text evidence="2">Belongs to the BMP lipoprotein family.</text>
</comment>
<keyword evidence="6" id="KW-0449">Lipoprotein</keyword>
<name>A0AA42CLN5_9HYPH</name>
<evidence type="ECO:0000256" key="2">
    <source>
        <dbReference type="ARBA" id="ARBA00008610"/>
    </source>
</evidence>
<evidence type="ECO:0000256" key="7">
    <source>
        <dbReference type="SAM" id="SignalP"/>
    </source>
</evidence>
<comment type="subcellular location">
    <subcellularLocation>
        <location evidence="1">Cell membrane</location>
        <topology evidence="1">Lipid-anchor</topology>
    </subcellularLocation>
</comment>
<dbReference type="GO" id="GO:0005886">
    <property type="term" value="C:plasma membrane"/>
    <property type="evidence" value="ECO:0007669"/>
    <property type="project" value="UniProtKB-SubCell"/>
</dbReference>
<dbReference type="PANTHER" id="PTHR34296:SF2">
    <property type="entry name" value="ABC TRANSPORTER GUANOSINE-BINDING PROTEIN NUPN"/>
    <property type="match status" value="1"/>
</dbReference>
<evidence type="ECO:0000256" key="5">
    <source>
        <dbReference type="ARBA" id="ARBA00023136"/>
    </source>
</evidence>
<feature type="domain" description="ABC transporter substrate-binding protein PnrA-like" evidence="8">
    <location>
        <begin position="29"/>
        <end position="325"/>
    </location>
</feature>
<evidence type="ECO:0000256" key="4">
    <source>
        <dbReference type="ARBA" id="ARBA00022729"/>
    </source>
</evidence>
<organism evidence="9 10">
    <name type="scientific">Lichenifustis flavocetrariae</name>
    <dbReference type="NCBI Taxonomy" id="2949735"/>
    <lineage>
        <taxon>Bacteria</taxon>
        <taxon>Pseudomonadati</taxon>
        <taxon>Pseudomonadota</taxon>
        <taxon>Alphaproteobacteria</taxon>
        <taxon>Hyphomicrobiales</taxon>
        <taxon>Lichenihabitantaceae</taxon>
        <taxon>Lichenifustis</taxon>
    </lineage>
</organism>
<feature type="chain" id="PRO_5041360737" evidence="7">
    <location>
        <begin position="27"/>
        <end position="351"/>
    </location>
</feature>
<proteinExistence type="inferred from homology"/>
<sequence length="351" mass="36983">MRKVFSALSAAAIVAGALVASTAAEAKMKVAMITSESGLGDKSFNDMMNEGMKKAQADLGIEFNVIQPRSISEFQSTLARAAGQGFDFIVGSSFDMIKPMQAVAKAFPNQKFGLVDVGPDPIAPNVVSSVTKDWEGSFLVGAIAAKTTKTGTIGFVGGKDIPIIHRFYIGYYYGAKMADPKVNVLESYSGTFTDPAAGKEYTLGLINQKSDINFAVAGATSAGVIDAAKSTKTFAIGVDSDQNYLAPGFVLTSMMKRVDTQAYDMIKSVSDGSFKGGTVLYYGLKEGGVAAAMDEYNKGLISDAVLKQVDELKAKVISGEIVVPNYFDLAPGQKEMGTPPMATPPSVADKK</sequence>